<dbReference type="AlphaFoldDB" id="X6M6X6"/>
<proteinExistence type="predicted"/>
<feature type="region of interest" description="Disordered" evidence="1">
    <location>
        <begin position="1"/>
        <end position="82"/>
    </location>
</feature>
<protein>
    <recommendedName>
        <fullName evidence="2">Nucleotide-diphospho-sugar transferase domain-containing protein</fullName>
    </recommendedName>
</protein>
<dbReference type="InterPro" id="IPR052636">
    <property type="entry name" value="UDP-D-xylose:L-fucose_XylT"/>
</dbReference>
<feature type="compositionally biased region" description="Basic and acidic residues" evidence="1">
    <location>
        <begin position="1"/>
        <end position="24"/>
    </location>
</feature>
<accession>X6M6X6</accession>
<dbReference type="InterPro" id="IPR005069">
    <property type="entry name" value="Nucl-diP-sugar_transferase"/>
</dbReference>
<sequence>MHSNRERAGGSLRGAKEDMSPSDKDDNEEKEEENQQQQQQQQQQHQQQQQQQSNENERQAVKRQLRSRQDRMNCSIPIGFPGGPPKAKRLTKICNNLMVFSINCNITKEKKGCEQCIPPNSNEGWANEMTRKFQTKELEMRAKRRQELAQIITNHLHLRSVDDESIVVFTINSGYTYLFVNWVCGLEALGIAKNIRDTTIVVTTDSDSETLVRSMGFQVVRGDWLDLRIPEDAAEQFALGAHRLVVALQIVYTFDLVDMGYNVLQQDTDVVWLKDVRSYFYRTFDDIEMPCDGRLDNVGPGNSGFIHIRSNCKTRVFMRTMIHYIGLVLRGRSDQRVQILLTTSFFFFLKKKRKYIYITKCIRMSIAT</sequence>
<feature type="domain" description="Nucleotide-diphospho-sugar transferase" evidence="2">
    <location>
        <begin position="197"/>
        <end position="337"/>
    </location>
</feature>
<dbReference type="PANTHER" id="PTHR47032">
    <property type="entry name" value="UDP-D-XYLOSE:L-FUCOSE ALPHA-1,3-D-XYLOSYLTRANSFERASE-RELATED"/>
    <property type="match status" value="1"/>
</dbReference>
<evidence type="ECO:0000259" key="2">
    <source>
        <dbReference type="Pfam" id="PF03407"/>
    </source>
</evidence>
<dbReference type="Proteomes" id="UP000023152">
    <property type="component" value="Unassembled WGS sequence"/>
</dbReference>
<dbReference type="GO" id="GO:0016757">
    <property type="term" value="F:glycosyltransferase activity"/>
    <property type="evidence" value="ECO:0007669"/>
    <property type="project" value="TreeGrafter"/>
</dbReference>
<dbReference type="PANTHER" id="PTHR47032:SF1">
    <property type="entry name" value="UDP-D-XYLOSE:L-FUCOSE ALPHA-1,3-D-XYLOSYLTRANSFERASE-RELATED"/>
    <property type="match status" value="1"/>
</dbReference>
<gene>
    <name evidence="3" type="ORF">RFI_27627</name>
</gene>
<keyword evidence="4" id="KW-1185">Reference proteome</keyword>
<reference evidence="3 4" key="1">
    <citation type="journal article" date="2013" name="Curr. Biol.">
        <title>The Genome of the Foraminiferan Reticulomyxa filosa.</title>
        <authorList>
            <person name="Glockner G."/>
            <person name="Hulsmann N."/>
            <person name="Schleicher M."/>
            <person name="Noegel A.A."/>
            <person name="Eichinger L."/>
            <person name="Gallinger C."/>
            <person name="Pawlowski J."/>
            <person name="Sierra R."/>
            <person name="Euteneuer U."/>
            <person name="Pillet L."/>
            <person name="Moustafa A."/>
            <person name="Platzer M."/>
            <person name="Groth M."/>
            <person name="Szafranski K."/>
            <person name="Schliwa M."/>
        </authorList>
    </citation>
    <scope>NUCLEOTIDE SEQUENCE [LARGE SCALE GENOMIC DNA]</scope>
</reference>
<feature type="compositionally biased region" description="Acidic residues" evidence="1">
    <location>
        <begin position="25"/>
        <end position="34"/>
    </location>
</feature>
<feature type="compositionally biased region" description="Low complexity" evidence="1">
    <location>
        <begin position="35"/>
        <end position="54"/>
    </location>
</feature>
<dbReference type="EMBL" id="ASPP01023922">
    <property type="protein sequence ID" value="ETO09748.1"/>
    <property type="molecule type" value="Genomic_DNA"/>
</dbReference>
<organism evidence="3 4">
    <name type="scientific">Reticulomyxa filosa</name>
    <dbReference type="NCBI Taxonomy" id="46433"/>
    <lineage>
        <taxon>Eukaryota</taxon>
        <taxon>Sar</taxon>
        <taxon>Rhizaria</taxon>
        <taxon>Retaria</taxon>
        <taxon>Foraminifera</taxon>
        <taxon>Monothalamids</taxon>
        <taxon>Reticulomyxidae</taxon>
        <taxon>Reticulomyxa</taxon>
    </lineage>
</organism>
<name>X6M6X6_RETFI</name>
<dbReference type="OrthoDB" id="540503at2759"/>
<evidence type="ECO:0000313" key="4">
    <source>
        <dbReference type="Proteomes" id="UP000023152"/>
    </source>
</evidence>
<dbReference type="Pfam" id="PF03407">
    <property type="entry name" value="Nucleotid_trans"/>
    <property type="match status" value="1"/>
</dbReference>
<evidence type="ECO:0000313" key="3">
    <source>
        <dbReference type="EMBL" id="ETO09748.1"/>
    </source>
</evidence>
<dbReference type="GO" id="GO:0005794">
    <property type="term" value="C:Golgi apparatus"/>
    <property type="evidence" value="ECO:0007669"/>
    <property type="project" value="TreeGrafter"/>
</dbReference>
<comment type="caution">
    <text evidence="3">The sequence shown here is derived from an EMBL/GenBank/DDBJ whole genome shotgun (WGS) entry which is preliminary data.</text>
</comment>
<evidence type="ECO:0000256" key="1">
    <source>
        <dbReference type="SAM" id="MobiDB-lite"/>
    </source>
</evidence>